<sequence>MGIVAPDTTATKDAPQKGFKRAYDDLNDHLEKLKKADLLWTIDEPMNKDKHLHAFVRWGYVGDVGTVLTNNPKRAFLFTNVTDAKGRTYKGDCDVQVGGTAGSPAIYAMSMGIDDKGEDLTALSQKIYQKWMHAFKNPIPAVEIPSEEAPVHEVVLLEKDIQGGAGKGLDTIPVPNNTPGWDTAPYFSAGLWITLNPDTGIENFSQNRCSLKASDRMTAMWLIQTNGGAHNNWTKYKARGEKMPVALVVGAPPALQVIGPQKTPEDLNDMDVAGGLAGAAYRKVRGKTVPLWVPADAQIVIEGWIDPTKLEMEAPFGESYGNMSVEEYNHSITVTAITRRKKAILTSMISQMAPSESGVIKQLNYSAVMLNHLKNTLYIRQVKDVALHGPMIGVSRFTVIVLEKNTPRTEIWRALEGATTFMRSVGKMTVAVDEDVNPNNIEEVLWAIAYRTDLMKSVKIEDYQANGHAPKLRDREWEAKIMIDATMHYPMPPVALPTKEIMEEARAIWQKVGLPPVTPRWKWYGYNLGDWTDEWTKCAERAVAGDWLINGLRTARLVDTDAVGGPTAGVPHKGVVVWNEKTNEVDYPPGFPLKDQFDTDE</sequence>
<dbReference type="Pfam" id="PF01977">
    <property type="entry name" value="UbiD"/>
    <property type="match status" value="1"/>
</dbReference>
<dbReference type="InterPro" id="IPR048304">
    <property type="entry name" value="UbiD_Rift_dom"/>
</dbReference>
<proteinExistence type="predicted"/>
<evidence type="ECO:0000313" key="3">
    <source>
        <dbReference type="EMBL" id="RBP05046.1"/>
    </source>
</evidence>
<evidence type="ECO:0000313" key="4">
    <source>
        <dbReference type="Proteomes" id="UP000253529"/>
    </source>
</evidence>
<keyword evidence="4" id="KW-1185">Reference proteome</keyword>
<dbReference type="RefSeq" id="WP_113892011.1">
    <property type="nucleotide sequence ID" value="NZ_QNRK01000037.1"/>
</dbReference>
<comment type="caution">
    <text evidence="3">The sequence shown here is derived from an EMBL/GenBank/DDBJ whole genome shotgun (WGS) entry which is preliminary data.</text>
</comment>
<evidence type="ECO:0000259" key="1">
    <source>
        <dbReference type="Pfam" id="PF01977"/>
    </source>
</evidence>
<dbReference type="InterPro" id="IPR049381">
    <property type="entry name" value="UbiD-like_C"/>
</dbReference>
<gene>
    <name evidence="3" type="ORF">DFR50_13731</name>
</gene>
<dbReference type="GO" id="GO:0005737">
    <property type="term" value="C:cytoplasm"/>
    <property type="evidence" value="ECO:0007669"/>
    <property type="project" value="TreeGrafter"/>
</dbReference>
<dbReference type="Pfam" id="PF20696">
    <property type="entry name" value="UbiD_C"/>
    <property type="match status" value="1"/>
</dbReference>
<reference evidence="3 4" key="1">
    <citation type="submission" date="2018-06" db="EMBL/GenBank/DDBJ databases">
        <title>Genomic Encyclopedia of Type Strains, Phase IV (KMG-IV): sequencing the most valuable type-strain genomes for metagenomic binning, comparative biology and taxonomic classification.</title>
        <authorList>
            <person name="Goeker M."/>
        </authorList>
    </citation>
    <scope>NUCLEOTIDE SEQUENCE [LARGE SCALE GENOMIC DNA]</scope>
    <source>
        <strain evidence="3 4">DSM 24875</strain>
    </source>
</reference>
<dbReference type="OrthoDB" id="9809841at2"/>
<feature type="domain" description="3-octaprenyl-4-hydroxybenzoate carboxy-lyase-like Rift-related" evidence="1">
    <location>
        <begin position="146"/>
        <end position="349"/>
    </location>
</feature>
<organism evidence="3 4">
    <name type="scientific">Roseiarcus fermentans</name>
    <dbReference type="NCBI Taxonomy" id="1473586"/>
    <lineage>
        <taxon>Bacteria</taxon>
        <taxon>Pseudomonadati</taxon>
        <taxon>Pseudomonadota</taxon>
        <taxon>Alphaproteobacteria</taxon>
        <taxon>Hyphomicrobiales</taxon>
        <taxon>Roseiarcaceae</taxon>
        <taxon>Roseiarcus</taxon>
    </lineage>
</organism>
<dbReference type="SUPFAM" id="SSF143968">
    <property type="entry name" value="UbiD C-terminal domain-like"/>
    <property type="match status" value="1"/>
</dbReference>
<dbReference type="AlphaFoldDB" id="A0A366ESZ4"/>
<evidence type="ECO:0000259" key="2">
    <source>
        <dbReference type="Pfam" id="PF20696"/>
    </source>
</evidence>
<dbReference type="PANTHER" id="PTHR30108:SF17">
    <property type="entry name" value="FERULIC ACID DECARBOXYLASE 1"/>
    <property type="match status" value="1"/>
</dbReference>
<dbReference type="InterPro" id="IPR002830">
    <property type="entry name" value="UbiD"/>
</dbReference>
<accession>A0A366ESZ4</accession>
<name>A0A366ESZ4_9HYPH</name>
<dbReference type="EMBL" id="QNRK01000037">
    <property type="protein sequence ID" value="RBP05046.1"/>
    <property type="molecule type" value="Genomic_DNA"/>
</dbReference>
<dbReference type="GO" id="GO:0016831">
    <property type="term" value="F:carboxy-lyase activity"/>
    <property type="evidence" value="ECO:0007669"/>
    <property type="project" value="InterPro"/>
</dbReference>
<protein>
    <submittedName>
        <fullName evidence="3">UbiD family decarboxylase</fullName>
    </submittedName>
</protein>
<dbReference type="Proteomes" id="UP000253529">
    <property type="component" value="Unassembled WGS sequence"/>
</dbReference>
<dbReference type="Gene3D" id="3.40.1670.10">
    <property type="entry name" value="UbiD C-terminal domain-like"/>
    <property type="match status" value="1"/>
</dbReference>
<feature type="domain" description="3-octaprenyl-4-hydroxybenzoate carboxy-lyase-like C-terminal" evidence="2">
    <location>
        <begin position="365"/>
        <end position="485"/>
    </location>
</feature>
<dbReference type="PANTHER" id="PTHR30108">
    <property type="entry name" value="3-OCTAPRENYL-4-HYDROXYBENZOATE CARBOXY-LYASE-RELATED"/>
    <property type="match status" value="1"/>
</dbReference>
<dbReference type="SUPFAM" id="SSF50475">
    <property type="entry name" value="FMN-binding split barrel"/>
    <property type="match status" value="1"/>
</dbReference>